<feature type="transmembrane region" description="Helical" evidence="2">
    <location>
        <begin position="298"/>
        <end position="318"/>
    </location>
</feature>
<protein>
    <recommendedName>
        <fullName evidence="5">NACHT domain-containing protein</fullName>
    </recommendedName>
</protein>
<feature type="transmembrane region" description="Helical" evidence="2">
    <location>
        <begin position="437"/>
        <end position="458"/>
    </location>
</feature>
<organism evidence="3 4">
    <name type="scientific">Streptomyces boncukensis</name>
    <dbReference type="NCBI Taxonomy" id="2711219"/>
    <lineage>
        <taxon>Bacteria</taxon>
        <taxon>Bacillati</taxon>
        <taxon>Actinomycetota</taxon>
        <taxon>Actinomycetes</taxon>
        <taxon>Kitasatosporales</taxon>
        <taxon>Streptomycetaceae</taxon>
        <taxon>Streptomyces</taxon>
    </lineage>
</organism>
<evidence type="ECO:0000313" key="3">
    <source>
        <dbReference type="EMBL" id="NGO70738.1"/>
    </source>
</evidence>
<keyword evidence="2" id="KW-0472">Membrane</keyword>
<keyword evidence="2" id="KW-1133">Transmembrane helix</keyword>
<feature type="transmembrane region" description="Helical" evidence="2">
    <location>
        <begin position="533"/>
        <end position="555"/>
    </location>
</feature>
<dbReference type="Proteomes" id="UP000477722">
    <property type="component" value="Unassembled WGS sequence"/>
</dbReference>
<reference evidence="3 4" key="1">
    <citation type="submission" date="2020-02" db="EMBL/GenBank/DDBJ databases">
        <title>Whole-genome analyses of novel actinobacteria.</title>
        <authorList>
            <person name="Sahin N."/>
            <person name="Tatar D."/>
        </authorList>
    </citation>
    <scope>NUCLEOTIDE SEQUENCE [LARGE SCALE GENOMIC DNA]</scope>
    <source>
        <strain evidence="3 4">SB3404</strain>
    </source>
</reference>
<feature type="compositionally biased region" description="Basic residues" evidence="1">
    <location>
        <begin position="270"/>
        <end position="280"/>
    </location>
</feature>
<dbReference type="EMBL" id="JAAKZZ010000227">
    <property type="protein sequence ID" value="NGO70738.1"/>
    <property type="molecule type" value="Genomic_DNA"/>
</dbReference>
<feature type="region of interest" description="Disordered" evidence="1">
    <location>
        <begin position="266"/>
        <end position="295"/>
    </location>
</feature>
<evidence type="ECO:0000256" key="1">
    <source>
        <dbReference type="SAM" id="MobiDB-lite"/>
    </source>
</evidence>
<evidence type="ECO:0000313" key="4">
    <source>
        <dbReference type="Proteomes" id="UP000477722"/>
    </source>
</evidence>
<feature type="non-terminal residue" evidence="3">
    <location>
        <position position="1"/>
    </location>
</feature>
<evidence type="ECO:0000256" key="2">
    <source>
        <dbReference type="SAM" id="Phobius"/>
    </source>
</evidence>
<feature type="transmembrane region" description="Helical" evidence="2">
    <location>
        <begin position="240"/>
        <end position="261"/>
    </location>
</feature>
<feature type="transmembrane region" description="Helical" evidence="2">
    <location>
        <begin position="406"/>
        <end position="425"/>
    </location>
</feature>
<comment type="caution">
    <text evidence="3">The sequence shown here is derived from an EMBL/GenBank/DDBJ whole genome shotgun (WGS) entry which is preliminary data.</text>
</comment>
<keyword evidence="4" id="KW-1185">Reference proteome</keyword>
<gene>
    <name evidence="3" type="ORF">G5C65_20760</name>
</gene>
<proteinExistence type="predicted"/>
<feature type="transmembrane region" description="Helical" evidence="2">
    <location>
        <begin position="330"/>
        <end position="348"/>
    </location>
</feature>
<dbReference type="AlphaFoldDB" id="A0A6G4X028"/>
<evidence type="ECO:0008006" key="5">
    <source>
        <dbReference type="Google" id="ProtNLM"/>
    </source>
</evidence>
<accession>A0A6G4X028</accession>
<keyword evidence="2" id="KW-0812">Transmembrane</keyword>
<name>A0A6G4X028_9ACTN</name>
<sequence>ALLPSPGLALDLIESGRLLPVLDGFDELPQPVRAEALTELRRTLADPARAVLTSREAEYVGAVNAAHGLPVPGARAIRLRPLTPRDVAAYLPRTSARTNAKWRPVLRRLTDSADTARDVRTLRAVLRTPLMVALARVAYSESDDDPAELLDTHRFTTRKEVERHLYDGFLAASYGRDAPQATRWAAFLAAQLRDARQQDLAWWRLDGAMPGAVRALSLLPSAVVAALTVHLLGVGPPLRLPAWLLTGLGLYVIYVADLLFGEQPREPQQIRRHRPARKKQQGQGQGQERQGWPGGIGWAGRTIAPNTVTWLFLPLFFVALHPEAQERLPLGRVTLLAALPAVVLVLFLDRLRTTADPDAAVEPERLLRLDRRSVLTLGTVALGVTRRNGNGSTEVPPLRSRCCVGLLPLPPAWWVLATTLVLWHVYGGYGTLTAGSWLLAVAGAALSAFLHDLALSAWGRFTLARAWWASRGRLPWRLMEFLRDAHRRGVLRQAGGVYRFRHIELRNRLAEVHTPPAWHRKRLGRTRRRYGPAFRITECIAALLLIPPVLGTWIAPPPWLIREIPAACSLLDRQGRRALLHDPQVVIATDATCRLRERSSNRPRIEVDVTLKAEGNITDIWDRAAPARKAFELSLHSARRRPVERSRIRTDIALADEAFRVVTPPSPEGDTAQARFVAREKNLLIEVRYAEEDGTVRRVTAVAESLLREALSHR</sequence>